<dbReference type="PANTHER" id="PTHR12460">
    <property type="entry name" value="CYCLIN-DEPENDENT KINASE INHIBITOR-RELATED PROTEIN"/>
    <property type="match status" value="1"/>
</dbReference>
<dbReference type="Gene3D" id="6.10.250.2560">
    <property type="match status" value="1"/>
</dbReference>
<proteinExistence type="predicted"/>
<name>A0A2A2JHH6_9BILA</name>
<feature type="compositionally biased region" description="Basic and acidic residues" evidence="1">
    <location>
        <begin position="282"/>
        <end position="291"/>
    </location>
</feature>
<dbReference type="AlphaFoldDB" id="A0A2A2JHH6"/>
<evidence type="ECO:0000256" key="1">
    <source>
        <dbReference type="SAM" id="MobiDB-lite"/>
    </source>
</evidence>
<keyword evidence="4" id="KW-1185">Reference proteome</keyword>
<dbReference type="InterPro" id="IPR032337">
    <property type="entry name" value="RPRD1A/B_C"/>
</dbReference>
<dbReference type="InterPro" id="IPR008942">
    <property type="entry name" value="ENTH_VHS"/>
</dbReference>
<dbReference type="Gene3D" id="1.25.40.90">
    <property type="match status" value="1"/>
</dbReference>
<gene>
    <name evidence="3" type="ORF">WR25_26534</name>
</gene>
<feature type="domain" description="CID" evidence="2">
    <location>
        <begin position="3"/>
        <end position="136"/>
    </location>
</feature>
<dbReference type="Proteomes" id="UP000218231">
    <property type="component" value="Unassembled WGS sequence"/>
</dbReference>
<dbReference type="InterPro" id="IPR006569">
    <property type="entry name" value="CID_dom"/>
</dbReference>
<dbReference type="SUPFAM" id="SSF48464">
    <property type="entry name" value="ENTH/VHS domain"/>
    <property type="match status" value="1"/>
</dbReference>
<evidence type="ECO:0000259" key="2">
    <source>
        <dbReference type="PROSITE" id="PS51391"/>
    </source>
</evidence>
<dbReference type="Pfam" id="PF04818">
    <property type="entry name" value="CID"/>
    <property type="match status" value="1"/>
</dbReference>
<reference evidence="3 4" key="1">
    <citation type="journal article" date="2017" name="Curr. Biol.">
        <title>Genome architecture and evolution of a unichromosomal asexual nematode.</title>
        <authorList>
            <person name="Fradin H."/>
            <person name="Zegar C."/>
            <person name="Gutwein M."/>
            <person name="Lucas J."/>
            <person name="Kovtun M."/>
            <person name="Corcoran D."/>
            <person name="Baugh L.R."/>
            <person name="Kiontke K."/>
            <person name="Gunsalus K."/>
            <person name="Fitch D.H."/>
            <person name="Piano F."/>
        </authorList>
    </citation>
    <scope>NUCLEOTIDE SEQUENCE [LARGE SCALE GENOMIC DNA]</scope>
    <source>
        <strain evidence="3">PF1309</strain>
    </source>
</reference>
<accession>A0A2A2JHH6</accession>
<dbReference type="EMBL" id="LIAE01010430">
    <property type="protein sequence ID" value="PAV61173.1"/>
    <property type="molecule type" value="Genomic_DNA"/>
</dbReference>
<protein>
    <recommendedName>
        <fullName evidence="2">CID domain-containing protein</fullName>
    </recommendedName>
</protein>
<dbReference type="OrthoDB" id="1708588at2759"/>
<sequence>MGSTGFSEESLRGKLAKLTNQQDSIQTLTAWILHHHEHHQAIVQSWHKEVRKESSQHRIITLLYLANDVVQNCRKRYPNIRDSFGQSIESAMRHASRIPGPELQRCMERLINIWKEREVFAPNTLKRFEEAIGKRKPLPLNASLTPSTSKFPDSIRVISPADEYNWEAMANNANEVLESLRKLMDPASADGEIRHRISTYPEAIANPALLTDIRYEQQADALLEKNGEANPIVRDYCRRLGEEVLERRNLQKLLDSLLSNLRIAVDYQEKVLRDIKRKEDRLKKDREETQKAFDSLPDLNAEAPMNDVPLPSLERLFDLDVVAD</sequence>
<feature type="region of interest" description="Disordered" evidence="1">
    <location>
        <begin position="282"/>
        <end position="306"/>
    </location>
</feature>
<dbReference type="PROSITE" id="PS51391">
    <property type="entry name" value="CID"/>
    <property type="match status" value="1"/>
</dbReference>
<dbReference type="GO" id="GO:0000993">
    <property type="term" value="F:RNA polymerase II complex binding"/>
    <property type="evidence" value="ECO:0007669"/>
    <property type="project" value="TreeGrafter"/>
</dbReference>
<evidence type="ECO:0000313" key="4">
    <source>
        <dbReference type="Proteomes" id="UP000218231"/>
    </source>
</evidence>
<dbReference type="GO" id="GO:0031124">
    <property type="term" value="P:mRNA 3'-end processing"/>
    <property type="evidence" value="ECO:0007669"/>
    <property type="project" value="TreeGrafter"/>
</dbReference>
<evidence type="ECO:0000313" key="3">
    <source>
        <dbReference type="EMBL" id="PAV61173.1"/>
    </source>
</evidence>
<organism evidence="3 4">
    <name type="scientific">Diploscapter pachys</name>
    <dbReference type="NCBI Taxonomy" id="2018661"/>
    <lineage>
        <taxon>Eukaryota</taxon>
        <taxon>Metazoa</taxon>
        <taxon>Ecdysozoa</taxon>
        <taxon>Nematoda</taxon>
        <taxon>Chromadorea</taxon>
        <taxon>Rhabditida</taxon>
        <taxon>Rhabditina</taxon>
        <taxon>Rhabditomorpha</taxon>
        <taxon>Rhabditoidea</taxon>
        <taxon>Rhabditidae</taxon>
        <taxon>Diploscapter</taxon>
    </lineage>
</organism>
<dbReference type="STRING" id="2018661.A0A2A2JHH6"/>
<dbReference type="SMART" id="SM00582">
    <property type="entry name" value="RPR"/>
    <property type="match status" value="1"/>
</dbReference>
<comment type="caution">
    <text evidence="3">The sequence shown here is derived from an EMBL/GenBank/DDBJ whole genome shotgun (WGS) entry which is preliminary data.</text>
</comment>
<dbReference type="PANTHER" id="PTHR12460:SF0">
    <property type="entry name" value="CID DOMAIN-CONTAINING PROTEIN-RELATED"/>
    <property type="match status" value="1"/>
</dbReference>
<dbReference type="Pfam" id="PF16566">
    <property type="entry name" value="CREPT"/>
    <property type="match status" value="1"/>
</dbReference>